<reference evidence="3" key="1">
    <citation type="journal article" date="2019" name="Int. J. Syst. Evol. Microbiol.">
        <title>The Global Catalogue of Microorganisms (GCM) 10K type strain sequencing project: providing services to taxonomists for standard genome sequencing and annotation.</title>
        <authorList>
            <consortium name="The Broad Institute Genomics Platform"/>
            <consortium name="The Broad Institute Genome Sequencing Center for Infectious Disease"/>
            <person name="Wu L."/>
            <person name="Ma J."/>
        </authorList>
    </citation>
    <scope>NUCLEOTIDE SEQUENCE [LARGE SCALE GENOMIC DNA]</scope>
    <source>
        <strain evidence="3">NBRC 108725</strain>
    </source>
</reference>
<protein>
    <submittedName>
        <fullName evidence="2">Transcriptional regulator</fullName>
    </submittedName>
</protein>
<evidence type="ECO:0000313" key="2">
    <source>
        <dbReference type="EMBL" id="BDZ45179.1"/>
    </source>
</evidence>
<sequence length="397" mass="41193">MTSRRPTPGSQSSLREANRARIVDSLKVHGRLTQVELAGVTGLSPATVSNIVKELSGYGILHTSASSRSGRRAVEVSLARQLGLVAGLHFSSRHLRVAVADVAHTVIAENSVPVALEHRYDRELDRAALLLGDMMESVEADLSDLLAIGLALPVPVDQTTGMVAAPGILRGWDGVRVGEQLEARLQRPVLVSSDAEAGALAEYRFGAGSGSRGLAYLRVGHTISAALLVDGEPFRGTTGKAGQIGHVTIDENGPICRCGSRGCLETLAGGPALLELFRGDPGMQRLRDLLARADTGDASARRVIADAGRHIGIAAANLCNLFDPDLIVVGGQLAGAGETLIAPLRHSLERSVLAGIGESARIVQGELGERAELLGALALAIDNVGVVADSAVTSVGA</sequence>
<dbReference type="Proteomes" id="UP001321498">
    <property type="component" value="Chromosome"/>
</dbReference>
<evidence type="ECO:0000256" key="1">
    <source>
        <dbReference type="ARBA" id="ARBA00006479"/>
    </source>
</evidence>
<dbReference type="SUPFAM" id="SSF53067">
    <property type="entry name" value="Actin-like ATPase domain"/>
    <property type="match status" value="1"/>
</dbReference>
<gene>
    <name evidence="2" type="ORF">GCM10025866_10880</name>
</gene>
<dbReference type="SUPFAM" id="SSF46785">
    <property type="entry name" value="Winged helix' DNA-binding domain"/>
    <property type="match status" value="1"/>
</dbReference>
<keyword evidence="3" id="KW-1185">Reference proteome</keyword>
<comment type="similarity">
    <text evidence="1">Belongs to the ROK (NagC/XylR) family.</text>
</comment>
<proteinExistence type="inferred from homology"/>
<dbReference type="Gene3D" id="1.10.10.10">
    <property type="entry name" value="Winged helix-like DNA-binding domain superfamily/Winged helix DNA-binding domain"/>
    <property type="match status" value="1"/>
</dbReference>
<organism evidence="2 3">
    <name type="scientific">Naasia aerilata</name>
    <dbReference type="NCBI Taxonomy" id="1162966"/>
    <lineage>
        <taxon>Bacteria</taxon>
        <taxon>Bacillati</taxon>
        <taxon>Actinomycetota</taxon>
        <taxon>Actinomycetes</taxon>
        <taxon>Micrococcales</taxon>
        <taxon>Microbacteriaceae</taxon>
        <taxon>Naasia</taxon>
    </lineage>
</organism>
<dbReference type="RefSeq" id="WP_286278570.1">
    <property type="nucleotide sequence ID" value="NZ_AP027731.1"/>
</dbReference>
<dbReference type="InterPro" id="IPR000600">
    <property type="entry name" value="ROK"/>
</dbReference>
<dbReference type="EMBL" id="AP027731">
    <property type="protein sequence ID" value="BDZ45179.1"/>
    <property type="molecule type" value="Genomic_DNA"/>
</dbReference>
<accession>A0ABM8GAE6</accession>
<dbReference type="Pfam" id="PF00480">
    <property type="entry name" value="ROK"/>
    <property type="match status" value="1"/>
</dbReference>
<dbReference type="InterPro" id="IPR036390">
    <property type="entry name" value="WH_DNA-bd_sf"/>
</dbReference>
<name>A0ABM8GAE6_9MICO</name>
<dbReference type="InterPro" id="IPR036388">
    <property type="entry name" value="WH-like_DNA-bd_sf"/>
</dbReference>
<dbReference type="PANTHER" id="PTHR18964:SF173">
    <property type="entry name" value="GLUCOKINASE"/>
    <property type="match status" value="1"/>
</dbReference>
<dbReference type="InterPro" id="IPR043129">
    <property type="entry name" value="ATPase_NBD"/>
</dbReference>
<evidence type="ECO:0000313" key="3">
    <source>
        <dbReference type="Proteomes" id="UP001321498"/>
    </source>
</evidence>
<dbReference type="Gene3D" id="3.30.420.40">
    <property type="match status" value="2"/>
</dbReference>
<dbReference type="Pfam" id="PF13412">
    <property type="entry name" value="HTH_24"/>
    <property type="match status" value="1"/>
</dbReference>
<dbReference type="PANTHER" id="PTHR18964">
    <property type="entry name" value="ROK (REPRESSOR, ORF, KINASE) FAMILY"/>
    <property type="match status" value="1"/>
</dbReference>